<dbReference type="InterPro" id="IPR039418">
    <property type="entry name" value="LexA-like"/>
</dbReference>
<name>A0A0G4PZM7_9GAMM</name>
<evidence type="ECO:0000256" key="1">
    <source>
        <dbReference type="ARBA" id="ARBA00023015"/>
    </source>
</evidence>
<reference evidence="7" key="1">
    <citation type="submission" date="2015-06" db="EMBL/GenBank/DDBJ databases">
        <authorList>
            <person name="Urmite Genomes"/>
        </authorList>
    </citation>
    <scope>NUCLEOTIDE SEQUENCE [LARGE SCALE GENOMIC DNA]</scope>
    <source>
        <strain evidence="7">CSUR P1867</strain>
    </source>
</reference>
<evidence type="ECO:0000256" key="3">
    <source>
        <dbReference type="ARBA" id="ARBA00023163"/>
    </source>
</evidence>
<dbReference type="EMBL" id="CVRY01000001">
    <property type="protein sequence ID" value="CRL59112.1"/>
    <property type="molecule type" value="Genomic_DNA"/>
</dbReference>
<dbReference type="InterPro" id="IPR001387">
    <property type="entry name" value="Cro/C1-type_HTH"/>
</dbReference>
<accession>A0A0G4PZM7</accession>
<reference evidence="5" key="2">
    <citation type="submission" date="2015-06" db="EMBL/GenBank/DDBJ databases">
        <authorList>
            <person name="Urmite Genomes Urmite Genomes"/>
        </authorList>
    </citation>
    <scope>NUCLEOTIDE SEQUENCE [LARGE SCALE GENOMIC DNA]</scope>
    <source>
        <strain evidence="5">CSUR P1867</strain>
    </source>
</reference>
<evidence type="ECO:0000313" key="6">
    <source>
        <dbReference type="EMBL" id="MBJ2116110.1"/>
    </source>
</evidence>
<evidence type="ECO:0000313" key="8">
    <source>
        <dbReference type="Proteomes" id="UP000619976"/>
    </source>
</evidence>
<reference evidence="6 8" key="3">
    <citation type="submission" date="2020-12" db="EMBL/GenBank/DDBJ databases">
        <title>Enhanced detection system for hospital associated transmission using whole genome sequencing surveillance.</title>
        <authorList>
            <person name="Harrison L.H."/>
            <person name="Van Tyne D."/>
            <person name="Marsh J.W."/>
            <person name="Griffith M.P."/>
            <person name="Snyder D.J."/>
            <person name="Cooper V.S."/>
            <person name="Mustapha M."/>
        </authorList>
    </citation>
    <scope>NUCLEOTIDE SEQUENCE [LARGE SCALE GENOMIC DNA]</scope>
    <source>
        <strain evidence="6 8">PR00195</strain>
    </source>
</reference>
<evidence type="ECO:0000313" key="7">
    <source>
        <dbReference type="Proteomes" id="UP000183920"/>
    </source>
</evidence>
<proteinExistence type="predicted"/>
<keyword evidence="8" id="KW-1185">Reference proteome</keyword>
<dbReference type="PROSITE" id="PS50943">
    <property type="entry name" value="HTH_CROC1"/>
    <property type="match status" value="1"/>
</dbReference>
<dbReference type="Proteomes" id="UP000619976">
    <property type="component" value="Unassembled WGS sequence"/>
</dbReference>
<feature type="domain" description="HTH cro/C1-type" evidence="4">
    <location>
        <begin position="9"/>
        <end position="63"/>
    </location>
</feature>
<dbReference type="PANTHER" id="PTHR40661">
    <property type="match status" value="1"/>
</dbReference>
<dbReference type="CDD" id="cd00093">
    <property type="entry name" value="HTH_XRE"/>
    <property type="match status" value="1"/>
</dbReference>
<keyword evidence="1" id="KW-0805">Transcription regulation</keyword>
<dbReference type="RefSeq" id="WP_072062694.1">
    <property type="nucleotide sequence ID" value="NZ_CAXOSF010000051.1"/>
</dbReference>
<dbReference type="Proteomes" id="UP000183920">
    <property type="component" value="Unassembled WGS sequence"/>
</dbReference>
<dbReference type="InterPro" id="IPR015927">
    <property type="entry name" value="Peptidase_S24_S26A/B/C"/>
</dbReference>
<dbReference type="Pfam" id="PF01381">
    <property type="entry name" value="HTH_3"/>
    <property type="match status" value="1"/>
</dbReference>
<sequence>MRNKMHTRIRERRLQLALTQESLAKMLSVSRVSITKWETQVTEPDGENLQMLAKVLEVSPEWLLYGGTSSDADALIITRKTMNIRQIPVITLEQTIDWNARYETLRLSDIQTWCYATVPVSEQAYGLVYQGESMTNPYSLPSIPKGSTIIIEPEFKNNIELYGKIIIAKNCITHDVVIKKLISEPPHLYLVSLNTAFTPILLTHDYQIIGYVIQIIQTL</sequence>
<dbReference type="SMART" id="SM00530">
    <property type="entry name" value="HTH_XRE"/>
    <property type="match status" value="1"/>
</dbReference>
<dbReference type="Gene3D" id="1.10.260.40">
    <property type="entry name" value="lambda repressor-like DNA-binding domains"/>
    <property type="match status" value="1"/>
</dbReference>
<gene>
    <name evidence="5" type="ORF">BN1804_00273</name>
    <name evidence="6" type="ORF">JFQ69_00270</name>
</gene>
<dbReference type="Gene3D" id="2.10.109.10">
    <property type="entry name" value="Umud Fragment, subunit A"/>
    <property type="match status" value="1"/>
</dbReference>
<dbReference type="CDD" id="cd06529">
    <property type="entry name" value="S24_LexA-like"/>
    <property type="match status" value="1"/>
</dbReference>
<evidence type="ECO:0000313" key="5">
    <source>
        <dbReference type="EMBL" id="CRL59112.1"/>
    </source>
</evidence>
<dbReference type="SUPFAM" id="SSF47413">
    <property type="entry name" value="lambda repressor-like DNA-binding domains"/>
    <property type="match status" value="1"/>
</dbReference>
<keyword evidence="2" id="KW-0238">DNA-binding</keyword>
<dbReference type="InterPro" id="IPR036286">
    <property type="entry name" value="LexA/Signal_pep-like_sf"/>
</dbReference>
<dbReference type="InterPro" id="IPR010982">
    <property type="entry name" value="Lambda_DNA-bd_dom_sf"/>
</dbReference>
<evidence type="ECO:0000259" key="4">
    <source>
        <dbReference type="PROSITE" id="PS50943"/>
    </source>
</evidence>
<dbReference type="SUPFAM" id="SSF51306">
    <property type="entry name" value="LexA/Signal peptidase"/>
    <property type="match status" value="1"/>
</dbReference>
<keyword evidence="3" id="KW-0804">Transcription</keyword>
<dbReference type="GO" id="GO:0003677">
    <property type="term" value="F:DNA binding"/>
    <property type="evidence" value="ECO:0007669"/>
    <property type="project" value="UniProtKB-KW"/>
</dbReference>
<protein>
    <submittedName>
        <fullName evidence="6">Helix-turn-helix domain-containing protein</fullName>
    </submittedName>
    <submittedName>
        <fullName evidence="5">Transcriptional repressor DicA</fullName>
    </submittedName>
</protein>
<dbReference type="AlphaFoldDB" id="A0A0G4PZM7"/>
<evidence type="ECO:0000256" key="2">
    <source>
        <dbReference type="ARBA" id="ARBA00023125"/>
    </source>
</evidence>
<dbReference type="EMBL" id="JAEKCB010000001">
    <property type="protein sequence ID" value="MBJ2116110.1"/>
    <property type="molecule type" value="Genomic_DNA"/>
</dbReference>
<dbReference type="Pfam" id="PF00717">
    <property type="entry name" value="Peptidase_S24"/>
    <property type="match status" value="1"/>
</dbReference>
<dbReference type="PANTHER" id="PTHR40661:SF3">
    <property type="entry name" value="FELS-1 PROPHAGE TRANSCRIPTIONAL REGULATOR"/>
    <property type="match status" value="1"/>
</dbReference>
<organism evidence="5 7">
    <name type="scientific">Proteus penneri</name>
    <dbReference type="NCBI Taxonomy" id="102862"/>
    <lineage>
        <taxon>Bacteria</taxon>
        <taxon>Pseudomonadati</taxon>
        <taxon>Pseudomonadota</taxon>
        <taxon>Gammaproteobacteria</taxon>
        <taxon>Enterobacterales</taxon>
        <taxon>Morganellaceae</taxon>
        <taxon>Proteus</taxon>
    </lineage>
</organism>